<keyword evidence="4" id="KW-1185">Reference proteome</keyword>
<dbReference type="Gene3D" id="3.90.850.10">
    <property type="entry name" value="Fumarylacetoacetase-like, C-terminal domain"/>
    <property type="match status" value="1"/>
</dbReference>
<reference evidence="3" key="1">
    <citation type="submission" date="2022-06" db="EMBL/GenBank/DDBJ databases">
        <title>Alkalimarinus sp. nov., isolated from gut of a Alitta virens.</title>
        <authorList>
            <person name="Yang A.I."/>
            <person name="Shin N.-R."/>
        </authorList>
    </citation>
    <scope>NUCLEOTIDE SEQUENCE</scope>
    <source>
        <strain evidence="3">A2M4</strain>
    </source>
</reference>
<proteinExistence type="predicted"/>
<accession>A0ABY6N045</accession>
<protein>
    <submittedName>
        <fullName evidence="3">Fumarylacetoacetate hydrolase family protein</fullName>
    </submittedName>
</protein>
<keyword evidence="3" id="KW-0378">Hydrolase</keyword>
<dbReference type="InterPro" id="IPR036663">
    <property type="entry name" value="Fumarylacetoacetase_C_sf"/>
</dbReference>
<organism evidence="3 4">
    <name type="scientific">Alkalimarinus alittae</name>
    <dbReference type="NCBI Taxonomy" id="2961619"/>
    <lineage>
        <taxon>Bacteria</taxon>
        <taxon>Pseudomonadati</taxon>
        <taxon>Pseudomonadota</taxon>
        <taxon>Gammaproteobacteria</taxon>
        <taxon>Alteromonadales</taxon>
        <taxon>Alteromonadaceae</taxon>
        <taxon>Alkalimarinus</taxon>
    </lineage>
</organism>
<evidence type="ECO:0000313" key="3">
    <source>
        <dbReference type="EMBL" id="UZE95410.1"/>
    </source>
</evidence>
<dbReference type="GO" id="GO:0016787">
    <property type="term" value="F:hydrolase activity"/>
    <property type="evidence" value="ECO:0007669"/>
    <property type="project" value="UniProtKB-KW"/>
</dbReference>
<gene>
    <name evidence="3" type="ORF">NKI27_15245</name>
</gene>
<evidence type="ECO:0000313" key="4">
    <source>
        <dbReference type="Proteomes" id="UP001163739"/>
    </source>
</evidence>
<dbReference type="Pfam" id="PF01557">
    <property type="entry name" value="FAA_hydrolase"/>
    <property type="match status" value="1"/>
</dbReference>
<dbReference type="PANTHER" id="PTHR11820:SF7">
    <property type="entry name" value="ACYLPYRUVASE FAHD1, MITOCHONDRIAL"/>
    <property type="match status" value="1"/>
</dbReference>
<dbReference type="EMBL" id="CP100390">
    <property type="protein sequence ID" value="UZE95410.1"/>
    <property type="molecule type" value="Genomic_DNA"/>
</dbReference>
<name>A0ABY6N045_9ALTE</name>
<dbReference type="Proteomes" id="UP001163739">
    <property type="component" value="Chromosome"/>
</dbReference>
<evidence type="ECO:0000256" key="1">
    <source>
        <dbReference type="ARBA" id="ARBA00022723"/>
    </source>
</evidence>
<dbReference type="SUPFAM" id="SSF56529">
    <property type="entry name" value="FAH"/>
    <property type="match status" value="1"/>
</dbReference>
<dbReference type="RefSeq" id="WP_265046899.1">
    <property type="nucleotide sequence ID" value="NZ_CP100390.1"/>
</dbReference>
<dbReference type="NCBIfam" id="NF007967">
    <property type="entry name" value="PRK10691.1"/>
    <property type="match status" value="1"/>
</dbReference>
<keyword evidence="1" id="KW-0479">Metal-binding</keyword>
<dbReference type="InterPro" id="IPR011234">
    <property type="entry name" value="Fumarylacetoacetase-like_C"/>
</dbReference>
<evidence type="ECO:0000259" key="2">
    <source>
        <dbReference type="Pfam" id="PF01557"/>
    </source>
</evidence>
<sequence length="225" mass="24085">MAYQHQFSDGAKFEPPLGKVVCVGRNYAEHAKELNNPIPSTPILFIKPATTVTPFSEAITLPKGKGDTHYEVELAILIGKPLTDVREDNGGAEKIKEAIAGYGLALDLTLRDLQGELKAKGHPWEIAKSFDGACPLSVFVSPDAIQNSDNIEFSLSINGKLRQHGHTNEMITAVTPLIAYISQHFTLEPGDVVLTGTPAGVGLLPSGAKLAASLESVLYIETVVK</sequence>
<feature type="domain" description="Fumarylacetoacetase-like C-terminal" evidence="2">
    <location>
        <begin position="19"/>
        <end position="206"/>
    </location>
</feature>
<dbReference type="PANTHER" id="PTHR11820">
    <property type="entry name" value="ACYLPYRUVASE"/>
    <property type="match status" value="1"/>
</dbReference>